<accession>A0A804RLC6</accession>
<reference evidence="1" key="3">
    <citation type="submission" date="2021-05" db="UniProtKB">
        <authorList>
            <consortium name="EnsemblPlants"/>
        </authorList>
    </citation>
    <scope>IDENTIFICATION</scope>
    <source>
        <strain evidence="1">cv. B73</strain>
    </source>
</reference>
<dbReference type="Proteomes" id="UP000007305">
    <property type="component" value="Chromosome 10"/>
</dbReference>
<dbReference type="InParanoid" id="A0A804RLC6"/>
<organism evidence="1 2">
    <name type="scientific">Zea mays</name>
    <name type="common">Maize</name>
    <dbReference type="NCBI Taxonomy" id="4577"/>
    <lineage>
        <taxon>Eukaryota</taxon>
        <taxon>Viridiplantae</taxon>
        <taxon>Streptophyta</taxon>
        <taxon>Embryophyta</taxon>
        <taxon>Tracheophyta</taxon>
        <taxon>Spermatophyta</taxon>
        <taxon>Magnoliopsida</taxon>
        <taxon>Liliopsida</taxon>
        <taxon>Poales</taxon>
        <taxon>Poaceae</taxon>
        <taxon>PACMAD clade</taxon>
        <taxon>Panicoideae</taxon>
        <taxon>Andropogonodae</taxon>
        <taxon>Andropogoneae</taxon>
        <taxon>Tripsacinae</taxon>
        <taxon>Zea</taxon>
    </lineage>
</organism>
<reference evidence="1" key="2">
    <citation type="submission" date="2019-07" db="EMBL/GenBank/DDBJ databases">
        <authorList>
            <person name="Seetharam A."/>
            <person name="Woodhouse M."/>
            <person name="Cannon E."/>
        </authorList>
    </citation>
    <scope>NUCLEOTIDE SEQUENCE [LARGE SCALE GENOMIC DNA]</scope>
    <source>
        <strain evidence="1">cv. B73</strain>
    </source>
</reference>
<reference evidence="2" key="1">
    <citation type="journal article" date="2009" name="Science">
        <title>The B73 maize genome: complexity, diversity, and dynamics.</title>
        <authorList>
            <person name="Schnable P.S."/>
            <person name="Ware D."/>
            <person name="Fulton R.S."/>
            <person name="Stein J.C."/>
            <person name="Wei F."/>
            <person name="Pasternak S."/>
            <person name="Liang C."/>
            <person name="Zhang J."/>
            <person name="Fulton L."/>
            <person name="Graves T.A."/>
            <person name="Minx P."/>
            <person name="Reily A.D."/>
            <person name="Courtney L."/>
            <person name="Kruchowski S.S."/>
            <person name="Tomlinson C."/>
            <person name="Strong C."/>
            <person name="Delehaunty K."/>
            <person name="Fronick C."/>
            <person name="Courtney B."/>
            <person name="Rock S.M."/>
            <person name="Belter E."/>
            <person name="Du F."/>
            <person name="Kim K."/>
            <person name="Abbott R.M."/>
            <person name="Cotton M."/>
            <person name="Levy A."/>
            <person name="Marchetto P."/>
            <person name="Ochoa K."/>
            <person name="Jackson S.M."/>
            <person name="Gillam B."/>
            <person name="Chen W."/>
            <person name="Yan L."/>
            <person name="Higginbotham J."/>
            <person name="Cardenas M."/>
            <person name="Waligorski J."/>
            <person name="Applebaum E."/>
            <person name="Phelps L."/>
            <person name="Falcone J."/>
            <person name="Kanchi K."/>
            <person name="Thane T."/>
            <person name="Scimone A."/>
            <person name="Thane N."/>
            <person name="Henke J."/>
            <person name="Wang T."/>
            <person name="Ruppert J."/>
            <person name="Shah N."/>
            <person name="Rotter K."/>
            <person name="Hodges J."/>
            <person name="Ingenthron E."/>
            <person name="Cordes M."/>
            <person name="Kohlberg S."/>
            <person name="Sgro J."/>
            <person name="Delgado B."/>
            <person name="Mead K."/>
            <person name="Chinwalla A."/>
            <person name="Leonard S."/>
            <person name="Crouse K."/>
            <person name="Collura K."/>
            <person name="Kudrna D."/>
            <person name="Currie J."/>
            <person name="He R."/>
            <person name="Angelova A."/>
            <person name="Rajasekar S."/>
            <person name="Mueller T."/>
            <person name="Lomeli R."/>
            <person name="Scara G."/>
            <person name="Ko A."/>
            <person name="Delaney K."/>
            <person name="Wissotski M."/>
            <person name="Lopez G."/>
            <person name="Campos D."/>
            <person name="Braidotti M."/>
            <person name="Ashley E."/>
            <person name="Golser W."/>
            <person name="Kim H."/>
            <person name="Lee S."/>
            <person name="Lin J."/>
            <person name="Dujmic Z."/>
            <person name="Kim W."/>
            <person name="Talag J."/>
            <person name="Zuccolo A."/>
            <person name="Fan C."/>
            <person name="Sebastian A."/>
            <person name="Kramer M."/>
            <person name="Spiegel L."/>
            <person name="Nascimento L."/>
            <person name="Zutavern T."/>
            <person name="Miller B."/>
            <person name="Ambroise C."/>
            <person name="Muller S."/>
            <person name="Spooner W."/>
            <person name="Narechania A."/>
            <person name="Ren L."/>
            <person name="Wei S."/>
            <person name="Kumari S."/>
            <person name="Faga B."/>
            <person name="Levy M.J."/>
            <person name="McMahan L."/>
            <person name="Van Buren P."/>
            <person name="Vaughn M.W."/>
            <person name="Ying K."/>
            <person name="Yeh C.-T."/>
            <person name="Emrich S.J."/>
            <person name="Jia Y."/>
            <person name="Kalyanaraman A."/>
            <person name="Hsia A.-P."/>
            <person name="Barbazuk W.B."/>
            <person name="Baucom R.S."/>
            <person name="Brutnell T.P."/>
            <person name="Carpita N.C."/>
            <person name="Chaparro C."/>
            <person name="Chia J.-M."/>
            <person name="Deragon J.-M."/>
            <person name="Estill J.C."/>
            <person name="Fu Y."/>
            <person name="Jeddeloh J.A."/>
            <person name="Han Y."/>
            <person name="Lee H."/>
            <person name="Li P."/>
            <person name="Lisch D.R."/>
            <person name="Liu S."/>
            <person name="Liu Z."/>
            <person name="Nagel D.H."/>
            <person name="McCann M.C."/>
            <person name="SanMiguel P."/>
            <person name="Myers A.M."/>
            <person name="Nettleton D."/>
            <person name="Nguyen J."/>
            <person name="Penning B.W."/>
            <person name="Ponnala L."/>
            <person name="Schneider K.L."/>
            <person name="Schwartz D.C."/>
            <person name="Sharma A."/>
            <person name="Soderlund C."/>
            <person name="Springer N.M."/>
            <person name="Sun Q."/>
            <person name="Wang H."/>
            <person name="Waterman M."/>
            <person name="Westerman R."/>
            <person name="Wolfgruber T.K."/>
            <person name="Yang L."/>
            <person name="Yu Y."/>
            <person name="Zhang L."/>
            <person name="Zhou S."/>
            <person name="Zhu Q."/>
            <person name="Bennetzen J.L."/>
            <person name="Dawe R.K."/>
            <person name="Jiang J."/>
            <person name="Jiang N."/>
            <person name="Presting G.G."/>
            <person name="Wessler S.R."/>
            <person name="Aluru S."/>
            <person name="Martienssen R.A."/>
            <person name="Clifton S.W."/>
            <person name="McCombie W.R."/>
            <person name="Wing R.A."/>
            <person name="Wilson R.K."/>
        </authorList>
    </citation>
    <scope>NUCLEOTIDE SEQUENCE [LARGE SCALE GENOMIC DNA]</scope>
    <source>
        <strain evidence="2">cv. B73</strain>
    </source>
</reference>
<proteinExistence type="predicted"/>
<dbReference type="Gramene" id="Zm00001eb431450_T001">
    <property type="protein sequence ID" value="Zm00001eb431450_P001"/>
    <property type="gene ID" value="Zm00001eb431450"/>
</dbReference>
<protein>
    <submittedName>
        <fullName evidence="1">Uncharacterized protein</fullName>
    </submittedName>
</protein>
<evidence type="ECO:0000313" key="2">
    <source>
        <dbReference type="Proteomes" id="UP000007305"/>
    </source>
</evidence>
<dbReference type="AlphaFoldDB" id="A0A804RLC6"/>
<name>A0A804RLC6_MAIZE</name>
<sequence length="94" mass="9953">MALNQQRDCRSRGCLCATKLSCGGMASNFEQCWMADRSAKHELPHAACCPLCDQDDASESCGTLQQVLPAGAHAEVLRTCSLPNGGTGQRGVQV</sequence>
<dbReference type="EnsemblPlants" id="Zm00001eb431450_T001">
    <property type="protein sequence ID" value="Zm00001eb431450_P001"/>
    <property type="gene ID" value="Zm00001eb431450"/>
</dbReference>
<evidence type="ECO:0000313" key="1">
    <source>
        <dbReference type="EnsemblPlants" id="Zm00001eb431450_P001"/>
    </source>
</evidence>
<keyword evidence="2" id="KW-1185">Reference proteome</keyword>